<dbReference type="AlphaFoldDB" id="A0A2J7QED7"/>
<feature type="signal peptide" evidence="3">
    <location>
        <begin position="1"/>
        <end position="29"/>
    </location>
</feature>
<feature type="compositionally biased region" description="Polar residues" evidence="1">
    <location>
        <begin position="782"/>
        <end position="796"/>
    </location>
</feature>
<organism evidence="4 5">
    <name type="scientific">Cryptotermes secundus</name>
    <dbReference type="NCBI Taxonomy" id="105785"/>
    <lineage>
        <taxon>Eukaryota</taxon>
        <taxon>Metazoa</taxon>
        <taxon>Ecdysozoa</taxon>
        <taxon>Arthropoda</taxon>
        <taxon>Hexapoda</taxon>
        <taxon>Insecta</taxon>
        <taxon>Pterygota</taxon>
        <taxon>Neoptera</taxon>
        <taxon>Polyneoptera</taxon>
        <taxon>Dictyoptera</taxon>
        <taxon>Blattodea</taxon>
        <taxon>Blattoidea</taxon>
        <taxon>Termitoidae</taxon>
        <taxon>Kalotermitidae</taxon>
        <taxon>Cryptotermitinae</taxon>
        <taxon>Cryptotermes</taxon>
    </lineage>
</organism>
<feature type="region of interest" description="Disordered" evidence="1">
    <location>
        <begin position="848"/>
        <end position="884"/>
    </location>
</feature>
<keyword evidence="2" id="KW-0472">Membrane</keyword>
<name>A0A2J7QED7_9NEOP</name>
<dbReference type="OrthoDB" id="8185041at2759"/>
<feature type="region of interest" description="Disordered" evidence="1">
    <location>
        <begin position="772"/>
        <end position="799"/>
    </location>
</feature>
<keyword evidence="2" id="KW-0812">Transmembrane</keyword>
<feature type="transmembrane region" description="Helical" evidence="2">
    <location>
        <begin position="528"/>
        <end position="552"/>
    </location>
</feature>
<dbReference type="InterPro" id="IPR011050">
    <property type="entry name" value="Pectin_lyase_fold/virulence"/>
</dbReference>
<accession>A0A2J7QED7</accession>
<comment type="caution">
    <text evidence="4">The sequence shown here is derived from an EMBL/GenBank/DDBJ whole genome shotgun (WGS) entry which is preliminary data.</text>
</comment>
<keyword evidence="2" id="KW-1133">Transmembrane helix</keyword>
<dbReference type="Proteomes" id="UP000235965">
    <property type="component" value="Unassembled WGS sequence"/>
</dbReference>
<evidence type="ECO:0000256" key="2">
    <source>
        <dbReference type="SAM" id="Phobius"/>
    </source>
</evidence>
<keyword evidence="3" id="KW-0732">Signal</keyword>
<evidence type="ECO:0000256" key="1">
    <source>
        <dbReference type="SAM" id="MobiDB-lite"/>
    </source>
</evidence>
<dbReference type="STRING" id="105785.A0A2J7QED7"/>
<evidence type="ECO:0000256" key="3">
    <source>
        <dbReference type="SAM" id="SignalP"/>
    </source>
</evidence>
<dbReference type="InterPro" id="IPR032675">
    <property type="entry name" value="LRR_dom_sf"/>
</dbReference>
<feature type="region of interest" description="Disordered" evidence="1">
    <location>
        <begin position="713"/>
        <end position="739"/>
    </location>
</feature>
<dbReference type="SUPFAM" id="SSF52058">
    <property type="entry name" value="L domain-like"/>
    <property type="match status" value="1"/>
</dbReference>
<reference evidence="4 5" key="1">
    <citation type="submission" date="2017-12" db="EMBL/GenBank/DDBJ databases">
        <title>Hemimetabolous genomes reveal molecular basis of termite eusociality.</title>
        <authorList>
            <person name="Harrison M.C."/>
            <person name="Jongepier E."/>
            <person name="Robertson H.M."/>
            <person name="Arning N."/>
            <person name="Bitard-Feildel T."/>
            <person name="Chao H."/>
            <person name="Childers C.P."/>
            <person name="Dinh H."/>
            <person name="Doddapaneni H."/>
            <person name="Dugan S."/>
            <person name="Gowin J."/>
            <person name="Greiner C."/>
            <person name="Han Y."/>
            <person name="Hu H."/>
            <person name="Hughes D.S.T."/>
            <person name="Huylmans A.-K."/>
            <person name="Kemena C."/>
            <person name="Kremer L.P.M."/>
            <person name="Lee S.L."/>
            <person name="Lopez-Ezquerra A."/>
            <person name="Mallet L."/>
            <person name="Monroy-Kuhn J.M."/>
            <person name="Moser A."/>
            <person name="Murali S.C."/>
            <person name="Muzny D.M."/>
            <person name="Otani S."/>
            <person name="Piulachs M.-D."/>
            <person name="Poelchau M."/>
            <person name="Qu J."/>
            <person name="Schaub F."/>
            <person name="Wada-Katsumata A."/>
            <person name="Worley K.C."/>
            <person name="Xie Q."/>
            <person name="Ylla G."/>
            <person name="Poulsen M."/>
            <person name="Gibbs R.A."/>
            <person name="Schal C."/>
            <person name="Richards S."/>
            <person name="Belles X."/>
            <person name="Korb J."/>
            <person name="Bornberg-Bauer E."/>
        </authorList>
    </citation>
    <scope>NUCLEOTIDE SEQUENCE [LARGE SCALE GENOMIC DNA]</scope>
    <source>
        <tissue evidence="4">Whole body</tissue>
    </source>
</reference>
<proteinExistence type="predicted"/>
<evidence type="ECO:0000313" key="4">
    <source>
        <dbReference type="EMBL" id="PNF26950.1"/>
    </source>
</evidence>
<dbReference type="InParanoid" id="A0A2J7QED7"/>
<gene>
    <name evidence="4" type="ORF">B7P43_G12702</name>
</gene>
<dbReference type="Gene3D" id="3.80.10.10">
    <property type="entry name" value="Ribonuclease Inhibitor"/>
    <property type="match status" value="1"/>
</dbReference>
<evidence type="ECO:0008006" key="6">
    <source>
        <dbReference type="Google" id="ProtNLM"/>
    </source>
</evidence>
<feature type="compositionally biased region" description="Polar residues" evidence="1">
    <location>
        <begin position="848"/>
        <end position="859"/>
    </location>
</feature>
<dbReference type="EMBL" id="NEVH01015312">
    <property type="protein sequence ID" value="PNF26950.1"/>
    <property type="molecule type" value="Genomic_DNA"/>
</dbReference>
<keyword evidence="5" id="KW-1185">Reference proteome</keyword>
<evidence type="ECO:0000313" key="5">
    <source>
        <dbReference type="Proteomes" id="UP000235965"/>
    </source>
</evidence>
<feature type="transmembrane region" description="Helical" evidence="2">
    <location>
        <begin position="564"/>
        <end position="589"/>
    </location>
</feature>
<protein>
    <recommendedName>
        <fullName evidence="6">SRCR domain-containing protein</fullName>
    </recommendedName>
</protein>
<sequence>MGGTITTDAARNSLVFLLLLLLFGMLIHATNMATAASITASSPSAGVSICMREGCNCTSTPPHWLIVTCSFNSKQTVDLDAGSIPPQMLELNVTQCPGELRLLAGAFSQVWALQRVRLSNVERLVVRRHAFLNLSAPHTLLEVLDCGSAVVETHAFRAVRGPLTAVISRCAHVIVQNSAFSWILAVTVKDVPRLELFKQAFSFETPSAVGRHGPAATDYDEQHLLLVQVLLQNVMLAELPQGAFPSSAAEVRLVDAEVRTIRRDAFCANTLFSVVFQNTSLHRVEAGAFSDHTLIQYLEMSGVRIRVLASHAVQAAITNLTIQHSRVSEVLEGAMNITVAKATFSNNVFEKIMSRGFVLKYWNRIVMMDNTFQWLEADAVNMPFESLPGVSTYEFSFAGNEVGKFNPGALRFAVEAIEGGAGIKAKLTDNRFTQICHCNLISWVQKMVTTEKEAVDEIFNTSSCTVDSVLARCFNVPQGFLNMRNYTELVCGSGDVIVCEETKQGESAVSVVSSGSTDDSEVDREKKMLGLIFIVVVCAMVVILVITGILWLRRHGYCLQARIMLLPTTTSLLTMFSTLFQGIGTGGLVTARSISRLSMHEYTELQQQQQKQRQGLLLITDDNISEEEVEQVPYEDKWTQTLPEELTQELLQSLREKLDDPENYSEARDMIEHLYDLIKVEECCNNNNMPSTSRPIEEYDDEDDDNLYDVIEAPSPPPSRLRPKSKTTTTCSVGTRAPSPDKLLPYAQVRRNRQPAVVCEYVEPRDREQHLYTELPGGGAPSATTLPATSSGTNKSPARPLSFLRALGESILPRVSATVGGKVHQPVSVLCEYTEPTDAAVHVYTEVPPTSSIRCSSKMANRPLPTKPDQDKQNDDPGEGTSAS</sequence>
<dbReference type="SUPFAM" id="SSF51126">
    <property type="entry name" value="Pectin lyase-like"/>
    <property type="match status" value="1"/>
</dbReference>
<feature type="chain" id="PRO_5014342359" description="SRCR domain-containing protein" evidence="3">
    <location>
        <begin position="30"/>
        <end position="884"/>
    </location>
</feature>